<evidence type="ECO:0000256" key="1">
    <source>
        <dbReference type="SAM" id="MobiDB-lite"/>
    </source>
</evidence>
<accession>A0A167M9W6</accession>
<dbReference type="OrthoDB" id="5371646at2759"/>
<dbReference type="STRING" id="1081102.A0A167M9W6"/>
<feature type="region of interest" description="Disordered" evidence="1">
    <location>
        <begin position="65"/>
        <end position="177"/>
    </location>
</feature>
<protein>
    <submittedName>
        <fullName evidence="2">Uncharacterized protein</fullName>
    </submittedName>
</protein>
<dbReference type="AlphaFoldDB" id="A0A167M9W6"/>
<reference evidence="2 3" key="1">
    <citation type="journal article" date="2016" name="Genome Biol. Evol.">
        <title>Divergent and convergent evolution of fungal pathogenicity.</title>
        <authorList>
            <person name="Shang Y."/>
            <person name="Xiao G."/>
            <person name="Zheng P."/>
            <person name="Cen K."/>
            <person name="Zhan S."/>
            <person name="Wang C."/>
        </authorList>
    </citation>
    <scope>NUCLEOTIDE SEQUENCE [LARGE SCALE GENOMIC DNA]</scope>
    <source>
        <strain evidence="2 3">RCEF 264</strain>
    </source>
</reference>
<organism evidence="2 3">
    <name type="scientific">Niveomyces insectorum RCEF 264</name>
    <dbReference type="NCBI Taxonomy" id="1081102"/>
    <lineage>
        <taxon>Eukaryota</taxon>
        <taxon>Fungi</taxon>
        <taxon>Dikarya</taxon>
        <taxon>Ascomycota</taxon>
        <taxon>Pezizomycotina</taxon>
        <taxon>Sordariomycetes</taxon>
        <taxon>Hypocreomycetidae</taxon>
        <taxon>Hypocreales</taxon>
        <taxon>Cordycipitaceae</taxon>
        <taxon>Niveomyces</taxon>
    </lineage>
</organism>
<feature type="compositionally biased region" description="Low complexity" evidence="1">
    <location>
        <begin position="65"/>
        <end position="81"/>
    </location>
</feature>
<feature type="region of interest" description="Disordered" evidence="1">
    <location>
        <begin position="211"/>
        <end position="288"/>
    </location>
</feature>
<gene>
    <name evidence="2" type="ORF">SPI_09048</name>
</gene>
<sequence length="309" mass="33505">MIKASQIDVDAVVAFIKTCNILPNWLEMQIPHGCTLSQCIQATISLGIETQPHLLLSLQTQQQQQQQQQQQHAHQQPRQVHSPAQLLPGKRKTSNDLNDPVPKRLAMATAEPHSATPPRGINIQPRLPTNTFAPITPRSSAFTSPATRNPPKKRGRPSRADKDALARASGSMGQPAPYLALASKPAQVIEPAAPASFDSAARTSVIERDVSQAYSSNKESIREKTIRPATFRGSPSSERDSKTTSEDVHLTHLKDEPPPSTTRPPDTPSEHFDSPKAGATLDPNPSLSSRVAIAELVKTESSTTVTTRT</sequence>
<dbReference type="EMBL" id="AZHD01000025">
    <property type="protein sequence ID" value="OAA54114.1"/>
    <property type="molecule type" value="Genomic_DNA"/>
</dbReference>
<feature type="compositionally biased region" description="Basic and acidic residues" evidence="1">
    <location>
        <begin position="237"/>
        <end position="257"/>
    </location>
</feature>
<feature type="compositionally biased region" description="Polar residues" evidence="1">
    <location>
        <begin position="127"/>
        <end position="147"/>
    </location>
</feature>
<comment type="caution">
    <text evidence="2">The sequence shown here is derived from an EMBL/GenBank/DDBJ whole genome shotgun (WGS) entry which is preliminary data.</text>
</comment>
<name>A0A167M9W6_9HYPO</name>
<evidence type="ECO:0000313" key="2">
    <source>
        <dbReference type="EMBL" id="OAA54114.1"/>
    </source>
</evidence>
<feature type="compositionally biased region" description="Pro residues" evidence="1">
    <location>
        <begin position="258"/>
        <end position="267"/>
    </location>
</feature>
<keyword evidence="3" id="KW-1185">Reference proteome</keyword>
<evidence type="ECO:0000313" key="3">
    <source>
        <dbReference type="Proteomes" id="UP000076874"/>
    </source>
</evidence>
<proteinExistence type="predicted"/>
<dbReference type="Proteomes" id="UP000076874">
    <property type="component" value="Unassembled WGS sequence"/>
</dbReference>